<sequence length="161" mass="17972">MTAPPLFDPSPEINLPVEHVCDMYVDLYDPLPIETPTGLRMTYIAKPGKVTGKISGEILNGGGDWVVVGTDGVSRLDIRQTIRTDDGVLIHFSAPGVVRLPADGHERIARGERVPHNEGYIRLTPRFETSDERYSWLNGHVFVAVGELSRGHIDWRIYRVV</sequence>
<dbReference type="RefSeq" id="WP_344221706.1">
    <property type="nucleotide sequence ID" value="NZ_BAAAOS010000061.1"/>
</dbReference>
<dbReference type="PANTHER" id="PTHR37315:SF1">
    <property type="entry name" value="UPF0311 PROTEIN BLR7842"/>
    <property type="match status" value="1"/>
</dbReference>
<dbReference type="InterPro" id="IPR020915">
    <property type="entry name" value="UPF0311"/>
</dbReference>
<name>A0ABP4QID0_9ACTN</name>
<dbReference type="PANTHER" id="PTHR37315">
    <property type="entry name" value="UPF0311 PROTEIN BLR7842"/>
    <property type="match status" value="1"/>
</dbReference>
<dbReference type="Gene3D" id="2.40.160.20">
    <property type="match status" value="1"/>
</dbReference>
<reference evidence="3" key="1">
    <citation type="journal article" date="2019" name="Int. J. Syst. Evol. Microbiol.">
        <title>The Global Catalogue of Microorganisms (GCM) 10K type strain sequencing project: providing services to taxonomists for standard genome sequencing and annotation.</title>
        <authorList>
            <consortium name="The Broad Institute Genomics Platform"/>
            <consortium name="The Broad Institute Genome Sequencing Center for Infectious Disease"/>
            <person name="Wu L."/>
            <person name="Ma J."/>
        </authorList>
    </citation>
    <scope>NUCLEOTIDE SEQUENCE [LARGE SCALE GENOMIC DNA]</scope>
    <source>
        <strain evidence="3">JCM 14969</strain>
    </source>
</reference>
<dbReference type="Proteomes" id="UP001500393">
    <property type="component" value="Unassembled WGS sequence"/>
</dbReference>
<comment type="caution">
    <text evidence="2">The sequence shown here is derived from an EMBL/GenBank/DDBJ whole genome shotgun (WGS) entry which is preliminary data.</text>
</comment>
<gene>
    <name evidence="2" type="ORF">GCM10009789_77260</name>
</gene>
<evidence type="ECO:0000313" key="2">
    <source>
        <dbReference type="EMBL" id="GAA1611491.1"/>
    </source>
</evidence>
<dbReference type="EMBL" id="BAAAOS010000061">
    <property type="protein sequence ID" value="GAA1611491.1"/>
    <property type="molecule type" value="Genomic_DNA"/>
</dbReference>
<accession>A0ABP4QID0</accession>
<dbReference type="Pfam" id="PF11578">
    <property type="entry name" value="DUF3237"/>
    <property type="match status" value="1"/>
</dbReference>
<organism evidence="2 3">
    <name type="scientific">Kribbella sancticallisti</name>
    <dbReference type="NCBI Taxonomy" id="460087"/>
    <lineage>
        <taxon>Bacteria</taxon>
        <taxon>Bacillati</taxon>
        <taxon>Actinomycetota</taxon>
        <taxon>Actinomycetes</taxon>
        <taxon>Propionibacteriales</taxon>
        <taxon>Kribbellaceae</taxon>
        <taxon>Kribbella</taxon>
    </lineage>
</organism>
<dbReference type="HAMAP" id="MF_00775">
    <property type="entry name" value="UPF0311"/>
    <property type="match status" value="1"/>
</dbReference>
<keyword evidence="3" id="KW-1185">Reference proteome</keyword>
<comment type="similarity">
    <text evidence="1">Belongs to the UPF0311 family.</text>
</comment>
<evidence type="ECO:0000256" key="1">
    <source>
        <dbReference type="HAMAP-Rule" id="MF_00775"/>
    </source>
</evidence>
<proteinExistence type="inferred from homology"/>
<protein>
    <recommendedName>
        <fullName evidence="1">UPF0311 protein GCM10009789_77260</fullName>
    </recommendedName>
</protein>
<evidence type="ECO:0000313" key="3">
    <source>
        <dbReference type="Proteomes" id="UP001500393"/>
    </source>
</evidence>